<evidence type="ECO:0000313" key="3">
    <source>
        <dbReference type="Proteomes" id="UP000006683"/>
    </source>
</evidence>
<proteinExistence type="predicted"/>
<feature type="chain" id="PRO_5003151595" description="DUF4440 domain-containing protein" evidence="1">
    <location>
        <begin position="32"/>
        <end position="199"/>
    </location>
</feature>
<evidence type="ECO:0000256" key="1">
    <source>
        <dbReference type="SAM" id="SignalP"/>
    </source>
</evidence>
<dbReference type="Gene3D" id="3.10.450.50">
    <property type="match status" value="1"/>
</dbReference>
<dbReference type="InterPro" id="IPR032710">
    <property type="entry name" value="NTF2-like_dom_sf"/>
</dbReference>
<name>E1SWE3_FERBD</name>
<dbReference type="HOGENOM" id="CLU_1433582_0_0_6"/>
<gene>
    <name evidence="2" type="ordered locus">Fbal_2222</name>
</gene>
<sequence>MSCLLSTERKLKSLIPFLALFSSLVLMPAQASNDALNREINQLYDTFVESYYALDPKPLESLYTTDACLMGVSAESEFIRGREAITKAINKWFDKVRKRDATIKIDFRVISRQQQGPVVTDAGYYLIRYTPNQASEQPRSEFAGKFVMSFKQAEDGNWYIFMDSANRSKPELFYAATAEPGLYFSSPTEIMAADDVSKE</sequence>
<organism evidence="2 3">
    <name type="scientific">Ferrimonas balearica (strain DSM 9799 / CCM 4581 / KCTC 23876 / PAT)</name>
    <dbReference type="NCBI Taxonomy" id="550540"/>
    <lineage>
        <taxon>Bacteria</taxon>
        <taxon>Pseudomonadati</taxon>
        <taxon>Pseudomonadota</taxon>
        <taxon>Gammaproteobacteria</taxon>
        <taxon>Alteromonadales</taxon>
        <taxon>Ferrimonadaceae</taxon>
        <taxon>Ferrimonas</taxon>
    </lineage>
</organism>
<dbReference type="SUPFAM" id="SSF54427">
    <property type="entry name" value="NTF2-like"/>
    <property type="match status" value="1"/>
</dbReference>
<keyword evidence="3" id="KW-1185">Reference proteome</keyword>
<accession>E1SWE3</accession>
<protein>
    <recommendedName>
        <fullName evidence="4">DUF4440 domain-containing protein</fullName>
    </recommendedName>
</protein>
<evidence type="ECO:0008006" key="4">
    <source>
        <dbReference type="Google" id="ProtNLM"/>
    </source>
</evidence>
<dbReference type="EMBL" id="CP002209">
    <property type="protein sequence ID" value="ADN76425.1"/>
    <property type="molecule type" value="Genomic_DNA"/>
</dbReference>
<evidence type="ECO:0000313" key="2">
    <source>
        <dbReference type="EMBL" id="ADN76425.1"/>
    </source>
</evidence>
<feature type="signal peptide" evidence="1">
    <location>
        <begin position="1"/>
        <end position="31"/>
    </location>
</feature>
<dbReference type="KEGG" id="fbl:Fbal_2222"/>
<dbReference type="AlphaFoldDB" id="E1SWE3"/>
<dbReference type="STRING" id="550540.Fbal_2222"/>
<dbReference type="Proteomes" id="UP000006683">
    <property type="component" value="Chromosome"/>
</dbReference>
<reference evidence="2 3" key="1">
    <citation type="journal article" date="2010" name="Stand. Genomic Sci.">
        <title>Complete genome sequence of Ferrimonas balearica type strain (PAT).</title>
        <authorList>
            <person name="Nolan M."/>
            <person name="Sikorski J."/>
            <person name="Davenport K."/>
            <person name="Lucas S."/>
            <person name="Glavina Del Rio T."/>
            <person name="Tice H."/>
            <person name="Cheng J."/>
            <person name="Goodwin L."/>
            <person name="Pitluck S."/>
            <person name="Liolios K."/>
            <person name="Ivanova N."/>
            <person name="Mavromatis K."/>
            <person name="Ovchinnikova G."/>
            <person name="Pati A."/>
            <person name="Chen A."/>
            <person name="Palaniappan K."/>
            <person name="Land M."/>
            <person name="Hauser L."/>
            <person name="Chang Y."/>
            <person name="Jeffries C."/>
            <person name="Tapia R."/>
            <person name="Brettin T."/>
            <person name="Detter J."/>
            <person name="Han C."/>
            <person name="Yasawong M."/>
            <person name="Rohde M."/>
            <person name="Tindall B."/>
            <person name="Goker M."/>
            <person name="Woyke T."/>
            <person name="Bristow J."/>
            <person name="Eisen J."/>
            <person name="Markowitz V."/>
            <person name="Hugenholtz P."/>
            <person name="Kyrpides N."/>
            <person name="Klenk H."/>
            <person name="Lapidus A."/>
        </authorList>
    </citation>
    <scope>NUCLEOTIDE SEQUENCE [LARGE SCALE GENOMIC DNA]</scope>
    <source>
        <strain evidence="3">DSM 9799 / CCM 4581 / KCTC 23876 / PAT</strain>
    </source>
</reference>
<dbReference type="eggNOG" id="COG4319">
    <property type="taxonomic scope" value="Bacteria"/>
</dbReference>
<keyword evidence="1" id="KW-0732">Signal</keyword>